<feature type="non-terminal residue" evidence="1">
    <location>
        <position position="1"/>
    </location>
</feature>
<protein>
    <submittedName>
        <fullName evidence="1">Uncharacterized protein</fullName>
    </submittedName>
</protein>
<accession>A0ACC1L1H8</accession>
<dbReference type="Proteomes" id="UP001140096">
    <property type="component" value="Unassembled WGS sequence"/>
</dbReference>
<sequence length="395" mass="42974">IQFKLRITTLDRDAKLPTSSILTLTNVELHLDETELTGFCFSFRDYVSNRVHQVCDRQMGFAAAARHMSTRAAASQSRLGHVTQLSKHEQGNVSVLKSLQRQAEKSYELVQDILRDLERLDAMLPVNDRYFGADSVAPKEFPCLSKMLVQRRRHSLPTSPSPHSSVVLRRQIMAKKAGIPAFPARTTSLAGINGRPLSAMPAAESGKPRPGPYQLPGLIRHAGSNMTNRLHSKYSADTRVLRTRGSRGSMTGSESANASAPVSPGANSEPRLSFDGETISPLETTRISALTAHGGDEHRSAYKRSMHPFGGIRRPNSAVSAYLDSGKGNNYSRSEVSLSREQVVWSPQIAFGASDSAFGFPSFDGAPLSPQLALSDVGDEYAEGALDDNHGNIDM</sequence>
<name>A0ACC1L1H8_9FUNG</name>
<proteinExistence type="predicted"/>
<keyword evidence="2" id="KW-1185">Reference proteome</keyword>
<evidence type="ECO:0000313" key="1">
    <source>
        <dbReference type="EMBL" id="KAJ2799117.1"/>
    </source>
</evidence>
<evidence type="ECO:0000313" key="2">
    <source>
        <dbReference type="Proteomes" id="UP001140096"/>
    </source>
</evidence>
<dbReference type="EMBL" id="JANBUP010002748">
    <property type="protein sequence ID" value="KAJ2799117.1"/>
    <property type="molecule type" value="Genomic_DNA"/>
</dbReference>
<gene>
    <name evidence="1" type="ORF">H4S07_005531</name>
</gene>
<comment type="caution">
    <text evidence="1">The sequence shown here is derived from an EMBL/GenBank/DDBJ whole genome shotgun (WGS) entry which is preliminary data.</text>
</comment>
<reference evidence="1" key="1">
    <citation type="submission" date="2022-07" db="EMBL/GenBank/DDBJ databases">
        <title>Phylogenomic reconstructions and comparative analyses of Kickxellomycotina fungi.</title>
        <authorList>
            <person name="Reynolds N.K."/>
            <person name="Stajich J.E."/>
            <person name="Barry K."/>
            <person name="Grigoriev I.V."/>
            <person name="Crous P."/>
            <person name="Smith M.E."/>
        </authorList>
    </citation>
    <scope>NUCLEOTIDE SEQUENCE</scope>
    <source>
        <strain evidence="1">CBS 102833</strain>
    </source>
</reference>
<organism evidence="1 2">
    <name type="scientific">Coemansia furcata</name>
    <dbReference type="NCBI Taxonomy" id="417177"/>
    <lineage>
        <taxon>Eukaryota</taxon>
        <taxon>Fungi</taxon>
        <taxon>Fungi incertae sedis</taxon>
        <taxon>Zoopagomycota</taxon>
        <taxon>Kickxellomycotina</taxon>
        <taxon>Kickxellomycetes</taxon>
        <taxon>Kickxellales</taxon>
        <taxon>Kickxellaceae</taxon>
        <taxon>Coemansia</taxon>
    </lineage>
</organism>
<feature type="non-terminal residue" evidence="1">
    <location>
        <position position="395"/>
    </location>
</feature>